<dbReference type="Proteomes" id="UP001056120">
    <property type="component" value="Linkage Group LG14"/>
</dbReference>
<accession>A0ACB9GQ05</accession>
<protein>
    <submittedName>
        <fullName evidence="1">Uncharacterized protein</fullName>
    </submittedName>
</protein>
<name>A0ACB9GQ05_9ASTR</name>
<evidence type="ECO:0000313" key="1">
    <source>
        <dbReference type="EMBL" id="KAI3785579.1"/>
    </source>
</evidence>
<evidence type="ECO:0000313" key="2">
    <source>
        <dbReference type="Proteomes" id="UP001056120"/>
    </source>
</evidence>
<dbReference type="EMBL" id="CM042031">
    <property type="protein sequence ID" value="KAI3785579.1"/>
    <property type="molecule type" value="Genomic_DNA"/>
</dbReference>
<comment type="caution">
    <text evidence="1">The sequence shown here is derived from an EMBL/GenBank/DDBJ whole genome shotgun (WGS) entry which is preliminary data.</text>
</comment>
<sequence length="155" mass="17627">MKKYHYATSQSEIGTFNNHFDVFLDRKKKTVLSVDLLCLKCRKKVMMLISSIEGIDSIVLDLSKNTATITGEADPVSIIRKVRKCRKSAHIVSVGPAKEDKKDDKKDEKKDEKKVEKKDASAHSVVVPSTPRTCHRCDAWYVVSYQDYIDPCHIL</sequence>
<organism evidence="1 2">
    <name type="scientific">Smallanthus sonchifolius</name>
    <dbReference type="NCBI Taxonomy" id="185202"/>
    <lineage>
        <taxon>Eukaryota</taxon>
        <taxon>Viridiplantae</taxon>
        <taxon>Streptophyta</taxon>
        <taxon>Embryophyta</taxon>
        <taxon>Tracheophyta</taxon>
        <taxon>Spermatophyta</taxon>
        <taxon>Magnoliopsida</taxon>
        <taxon>eudicotyledons</taxon>
        <taxon>Gunneridae</taxon>
        <taxon>Pentapetalae</taxon>
        <taxon>asterids</taxon>
        <taxon>campanulids</taxon>
        <taxon>Asterales</taxon>
        <taxon>Asteraceae</taxon>
        <taxon>Asteroideae</taxon>
        <taxon>Heliantheae alliance</taxon>
        <taxon>Millerieae</taxon>
        <taxon>Smallanthus</taxon>
    </lineage>
</organism>
<proteinExistence type="predicted"/>
<gene>
    <name evidence="1" type="ORF">L1987_44701</name>
</gene>
<reference evidence="1 2" key="2">
    <citation type="journal article" date="2022" name="Mol. Ecol. Resour.">
        <title>The genomes of chicory, endive, great burdock and yacon provide insights into Asteraceae paleo-polyploidization history and plant inulin production.</title>
        <authorList>
            <person name="Fan W."/>
            <person name="Wang S."/>
            <person name="Wang H."/>
            <person name="Wang A."/>
            <person name="Jiang F."/>
            <person name="Liu H."/>
            <person name="Zhao H."/>
            <person name="Xu D."/>
            <person name="Zhang Y."/>
        </authorList>
    </citation>
    <scope>NUCLEOTIDE SEQUENCE [LARGE SCALE GENOMIC DNA]</scope>
    <source>
        <strain evidence="2">cv. Yunnan</strain>
        <tissue evidence="1">Leaves</tissue>
    </source>
</reference>
<keyword evidence="2" id="KW-1185">Reference proteome</keyword>
<reference evidence="2" key="1">
    <citation type="journal article" date="2022" name="Mol. Ecol. Resour.">
        <title>The genomes of chicory, endive, great burdock and yacon provide insights into Asteraceae palaeo-polyploidization history and plant inulin production.</title>
        <authorList>
            <person name="Fan W."/>
            <person name="Wang S."/>
            <person name="Wang H."/>
            <person name="Wang A."/>
            <person name="Jiang F."/>
            <person name="Liu H."/>
            <person name="Zhao H."/>
            <person name="Xu D."/>
            <person name="Zhang Y."/>
        </authorList>
    </citation>
    <scope>NUCLEOTIDE SEQUENCE [LARGE SCALE GENOMIC DNA]</scope>
    <source>
        <strain evidence="2">cv. Yunnan</strain>
    </source>
</reference>